<keyword evidence="8" id="KW-1185">Reference proteome</keyword>
<dbReference type="PROSITE" id="PS50240">
    <property type="entry name" value="TRYPSIN_DOM"/>
    <property type="match status" value="1"/>
</dbReference>
<dbReference type="InterPro" id="IPR018114">
    <property type="entry name" value="TRYPSIN_HIS"/>
</dbReference>
<evidence type="ECO:0000256" key="4">
    <source>
        <dbReference type="ARBA" id="ARBA00022825"/>
    </source>
</evidence>
<dbReference type="InterPro" id="IPR043504">
    <property type="entry name" value="Peptidase_S1_PA_chymotrypsin"/>
</dbReference>
<feature type="domain" description="Peptidase S1" evidence="7">
    <location>
        <begin position="40"/>
        <end position="266"/>
    </location>
</feature>
<evidence type="ECO:0000313" key="8">
    <source>
        <dbReference type="Proteomes" id="UP001652740"/>
    </source>
</evidence>
<proteinExistence type="inferred from homology"/>
<organism evidence="8 9">
    <name type="scientific">Galleria mellonella</name>
    <name type="common">Greater wax moth</name>
    <dbReference type="NCBI Taxonomy" id="7137"/>
    <lineage>
        <taxon>Eukaryota</taxon>
        <taxon>Metazoa</taxon>
        <taxon>Ecdysozoa</taxon>
        <taxon>Arthropoda</taxon>
        <taxon>Hexapoda</taxon>
        <taxon>Insecta</taxon>
        <taxon>Pterygota</taxon>
        <taxon>Neoptera</taxon>
        <taxon>Endopterygota</taxon>
        <taxon>Lepidoptera</taxon>
        <taxon>Glossata</taxon>
        <taxon>Ditrysia</taxon>
        <taxon>Pyraloidea</taxon>
        <taxon>Pyralidae</taxon>
        <taxon>Galleriinae</taxon>
        <taxon>Galleria</taxon>
    </lineage>
</organism>
<evidence type="ECO:0000259" key="7">
    <source>
        <dbReference type="PROSITE" id="PS50240"/>
    </source>
</evidence>
<dbReference type="SMART" id="SM00020">
    <property type="entry name" value="Tryp_SPc"/>
    <property type="match status" value="1"/>
</dbReference>
<dbReference type="InterPro" id="IPR001314">
    <property type="entry name" value="Peptidase_S1A"/>
</dbReference>
<evidence type="ECO:0000256" key="1">
    <source>
        <dbReference type="ARBA" id="ARBA00007664"/>
    </source>
</evidence>
<dbReference type="InterPro" id="IPR009003">
    <property type="entry name" value="Peptidase_S1_PA"/>
</dbReference>
<dbReference type="CDD" id="cd00190">
    <property type="entry name" value="Tryp_SPc"/>
    <property type="match status" value="1"/>
</dbReference>
<dbReference type="Pfam" id="PF00089">
    <property type="entry name" value="Trypsin"/>
    <property type="match status" value="1"/>
</dbReference>
<dbReference type="PANTHER" id="PTHR24276:SF91">
    <property type="entry name" value="AT26814P-RELATED"/>
    <property type="match status" value="1"/>
</dbReference>
<keyword evidence="3" id="KW-0378">Hydrolase</keyword>
<evidence type="ECO:0000256" key="6">
    <source>
        <dbReference type="SAM" id="SignalP"/>
    </source>
</evidence>
<dbReference type="KEGG" id="gmw:113516831"/>
<dbReference type="InterPro" id="IPR001254">
    <property type="entry name" value="Trypsin_dom"/>
</dbReference>
<dbReference type="RefSeq" id="XP_026757108.2">
    <property type="nucleotide sequence ID" value="XM_026901307.3"/>
</dbReference>
<evidence type="ECO:0000256" key="2">
    <source>
        <dbReference type="ARBA" id="ARBA00022670"/>
    </source>
</evidence>
<dbReference type="SUPFAM" id="SSF50494">
    <property type="entry name" value="Trypsin-like serine proteases"/>
    <property type="match status" value="1"/>
</dbReference>
<keyword evidence="2" id="KW-0645">Protease</keyword>
<dbReference type="PROSITE" id="PS00134">
    <property type="entry name" value="TRYPSIN_HIS"/>
    <property type="match status" value="1"/>
</dbReference>
<dbReference type="GO" id="GO:0004252">
    <property type="term" value="F:serine-type endopeptidase activity"/>
    <property type="evidence" value="ECO:0007669"/>
    <property type="project" value="InterPro"/>
</dbReference>
<sequence length="285" mass="32226">MRNLFDFLSCLIIVFMHGNRLLYSQSLVSKKAVANIQGKIVGGKAVNMEMFPTSVQFFNVGAMCGGTILNSWSVLTAAHCFDVNTDVNDMVVQVGSRYFYDFNAKSHDIFSFAIHERYNKSAQFACDIALLFLQTPIKFTNKSKKALIVTHNMWMNEKEKTFIATGWGWTTYDGQISQHGLMMTTLKFISSKKCSKMHGIKLTADMFCLYGEGKRDTCRGDSGGGVLWNGMLVGITSHGDGCAKKYKPSVYANVWYLRNWIEKTFYKFKDEHCLNNKVLNMTTSL</sequence>
<dbReference type="PRINTS" id="PR00722">
    <property type="entry name" value="CHYMOTRYPSIN"/>
</dbReference>
<evidence type="ECO:0000313" key="9">
    <source>
        <dbReference type="RefSeq" id="XP_026757108.2"/>
    </source>
</evidence>
<evidence type="ECO:0000256" key="3">
    <source>
        <dbReference type="ARBA" id="ARBA00022801"/>
    </source>
</evidence>
<feature type="signal peptide" evidence="6">
    <location>
        <begin position="1"/>
        <end position="24"/>
    </location>
</feature>
<dbReference type="GeneID" id="113516831"/>
<dbReference type="InterPro" id="IPR050430">
    <property type="entry name" value="Peptidase_S1"/>
</dbReference>
<accession>A0A6J1WPV3</accession>
<name>A0A6J1WPV3_GALME</name>
<dbReference type="PANTHER" id="PTHR24276">
    <property type="entry name" value="POLYSERASE-RELATED"/>
    <property type="match status" value="1"/>
</dbReference>
<keyword evidence="5" id="KW-1015">Disulfide bond</keyword>
<dbReference type="GO" id="GO:0006508">
    <property type="term" value="P:proteolysis"/>
    <property type="evidence" value="ECO:0007669"/>
    <property type="project" value="UniProtKB-KW"/>
</dbReference>
<keyword evidence="6" id="KW-0732">Signal</keyword>
<feature type="chain" id="PRO_5047432578" evidence="6">
    <location>
        <begin position="25"/>
        <end position="285"/>
    </location>
</feature>
<dbReference type="GO" id="GO:0090729">
    <property type="term" value="F:toxin activity"/>
    <property type="evidence" value="ECO:0007669"/>
    <property type="project" value="UniProtKB-KW"/>
</dbReference>
<dbReference type="GO" id="GO:0005576">
    <property type="term" value="C:extracellular region"/>
    <property type="evidence" value="ECO:0007669"/>
    <property type="project" value="UniProtKB-SubCell"/>
</dbReference>
<keyword evidence="4" id="KW-0720">Serine protease</keyword>
<comment type="similarity">
    <text evidence="1">Belongs to the peptidase S1 family.</text>
</comment>
<dbReference type="Proteomes" id="UP001652740">
    <property type="component" value="Unplaced"/>
</dbReference>
<dbReference type="InParanoid" id="A0A6J1WPV3"/>
<reference evidence="9" key="1">
    <citation type="submission" date="2025-08" db="UniProtKB">
        <authorList>
            <consortium name="RefSeq"/>
        </authorList>
    </citation>
    <scope>IDENTIFICATION</scope>
    <source>
        <tissue evidence="9">Whole larvae</tissue>
    </source>
</reference>
<evidence type="ECO:0000256" key="5">
    <source>
        <dbReference type="ARBA" id="ARBA00023157"/>
    </source>
</evidence>
<dbReference type="Gene3D" id="2.40.10.10">
    <property type="entry name" value="Trypsin-like serine proteases"/>
    <property type="match status" value="1"/>
</dbReference>
<gene>
    <name evidence="9" type="primary">LOC113516831</name>
</gene>
<dbReference type="AlphaFoldDB" id="A0A6J1WPV3"/>
<protein>
    <submittedName>
        <fullName evidence="9">Trypsin epsilon-like</fullName>
    </submittedName>
</protein>